<keyword evidence="2" id="KW-1185">Reference proteome</keyword>
<gene>
    <name evidence="1" type="ORF">Patl1_07334</name>
</gene>
<comment type="caution">
    <text evidence="1">The sequence shown here is derived from an EMBL/GenBank/DDBJ whole genome shotgun (WGS) entry which is preliminary data.</text>
</comment>
<reference evidence="2" key="1">
    <citation type="journal article" date="2023" name="G3 (Bethesda)">
        <title>Genome assembly and association tests identify interacting loci associated with vigor, precocity, and sex in interspecific pistachio rootstocks.</title>
        <authorList>
            <person name="Palmer W."/>
            <person name="Jacygrad E."/>
            <person name="Sagayaradj S."/>
            <person name="Cavanaugh K."/>
            <person name="Han R."/>
            <person name="Bertier L."/>
            <person name="Beede B."/>
            <person name="Kafkas S."/>
            <person name="Golino D."/>
            <person name="Preece J."/>
            <person name="Michelmore R."/>
        </authorList>
    </citation>
    <scope>NUCLEOTIDE SEQUENCE [LARGE SCALE GENOMIC DNA]</scope>
</reference>
<evidence type="ECO:0000313" key="2">
    <source>
        <dbReference type="Proteomes" id="UP001164250"/>
    </source>
</evidence>
<proteinExistence type="predicted"/>
<dbReference type="Proteomes" id="UP001164250">
    <property type="component" value="Chromosome 10"/>
</dbReference>
<accession>A0ACC1AL29</accession>
<name>A0ACC1AL29_9ROSI</name>
<organism evidence="1 2">
    <name type="scientific">Pistacia atlantica</name>
    <dbReference type="NCBI Taxonomy" id="434234"/>
    <lineage>
        <taxon>Eukaryota</taxon>
        <taxon>Viridiplantae</taxon>
        <taxon>Streptophyta</taxon>
        <taxon>Embryophyta</taxon>
        <taxon>Tracheophyta</taxon>
        <taxon>Spermatophyta</taxon>
        <taxon>Magnoliopsida</taxon>
        <taxon>eudicotyledons</taxon>
        <taxon>Gunneridae</taxon>
        <taxon>Pentapetalae</taxon>
        <taxon>rosids</taxon>
        <taxon>malvids</taxon>
        <taxon>Sapindales</taxon>
        <taxon>Anacardiaceae</taxon>
        <taxon>Pistacia</taxon>
    </lineage>
</organism>
<protein>
    <submittedName>
        <fullName evidence="1">Uncharacterized protein</fullName>
    </submittedName>
</protein>
<evidence type="ECO:0000313" key="1">
    <source>
        <dbReference type="EMBL" id="KAJ0087399.1"/>
    </source>
</evidence>
<dbReference type="EMBL" id="CM047906">
    <property type="protein sequence ID" value="KAJ0087399.1"/>
    <property type="molecule type" value="Genomic_DNA"/>
</dbReference>
<sequence length="240" mass="27134">MSIQGVSSFGSSTSSSWKYDVFMSFRGADTRRNFTSHLYTALIREGISVFKDDKELEKGKPISAELLDAIENSRISIVVFSENYASSPWCLDELVKIAHCKNTLGQKVIPIFYGLVPSVEREHMGNFDKAFAKHEEDFRDDIEKVETWRRALTDVINLCGCDLNDRNESEFIEAVAKEISCKLSGSTSTFINFKILLAGVNSCLEKLQIQATTIKVQWRQSTIAPPLIYFFFLSPVVFVD</sequence>